<evidence type="ECO:0000256" key="1">
    <source>
        <dbReference type="ARBA" id="ARBA00004651"/>
    </source>
</evidence>
<proteinExistence type="inferred from homology"/>
<evidence type="ECO:0000256" key="3">
    <source>
        <dbReference type="ARBA" id="ARBA00022692"/>
    </source>
</evidence>
<feature type="transmembrane region" description="Helical" evidence="6">
    <location>
        <begin position="129"/>
        <end position="148"/>
    </location>
</feature>
<dbReference type="PANTHER" id="PTHR12677:SF59">
    <property type="entry name" value="GOLGI APPARATUS MEMBRANE PROTEIN TVP38-RELATED"/>
    <property type="match status" value="1"/>
</dbReference>
<comment type="caution">
    <text evidence="8">The sequence shown here is derived from an EMBL/GenBank/DDBJ whole genome shotgun (WGS) entry which is preliminary data.</text>
</comment>
<dbReference type="GO" id="GO:0005886">
    <property type="term" value="C:plasma membrane"/>
    <property type="evidence" value="ECO:0007669"/>
    <property type="project" value="UniProtKB-SubCell"/>
</dbReference>
<feature type="transmembrane region" description="Helical" evidence="6">
    <location>
        <begin position="69"/>
        <end position="88"/>
    </location>
</feature>
<feature type="transmembrane region" description="Helical" evidence="6">
    <location>
        <begin position="190"/>
        <end position="208"/>
    </location>
</feature>
<evidence type="ECO:0000256" key="5">
    <source>
        <dbReference type="ARBA" id="ARBA00023136"/>
    </source>
</evidence>
<dbReference type="PANTHER" id="PTHR12677">
    <property type="entry name" value="GOLGI APPARATUS MEMBRANE PROTEIN TVP38-RELATED"/>
    <property type="match status" value="1"/>
</dbReference>
<dbReference type="InParanoid" id="A0A420WL16"/>
<accession>A0A420WL16</accession>
<feature type="transmembrane region" description="Helical" evidence="6">
    <location>
        <begin position="160"/>
        <end position="184"/>
    </location>
</feature>
<dbReference type="InterPro" id="IPR032816">
    <property type="entry name" value="VTT_dom"/>
</dbReference>
<name>A0A420WL16_9PROT</name>
<gene>
    <name evidence="8" type="ORF">DES40_0996</name>
</gene>
<keyword evidence="4 6" id="KW-1133">Transmembrane helix</keyword>
<organism evidence="8 9">
    <name type="scientific">Litorimonas taeanensis</name>
    <dbReference type="NCBI Taxonomy" id="568099"/>
    <lineage>
        <taxon>Bacteria</taxon>
        <taxon>Pseudomonadati</taxon>
        <taxon>Pseudomonadota</taxon>
        <taxon>Alphaproteobacteria</taxon>
        <taxon>Maricaulales</taxon>
        <taxon>Robiginitomaculaceae</taxon>
    </lineage>
</organism>
<comment type="similarity">
    <text evidence="6">Belongs to the TVP38/TMEM64 family.</text>
</comment>
<keyword evidence="5 6" id="KW-0472">Membrane</keyword>
<feature type="transmembrane region" description="Helical" evidence="6">
    <location>
        <begin position="7"/>
        <end position="25"/>
    </location>
</feature>
<keyword evidence="2 6" id="KW-1003">Cell membrane</keyword>
<keyword evidence="3 6" id="KW-0812">Transmembrane</keyword>
<evidence type="ECO:0000313" key="9">
    <source>
        <dbReference type="Proteomes" id="UP000282211"/>
    </source>
</evidence>
<evidence type="ECO:0000256" key="2">
    <source>
        <dbReference type="ARBA" id="ARBA00022475"/>
    </source>
</evidence>
<dbReference type="InterPro" id="IPR015414">
    <property type="entry name" value="TMEM64"/>
</dbReference>
<dbReference type="EMBL" id="RBII01000001">
    <property type="protein sequence ID" value="RKQ71669.1"/>
    <property type="molecule type" value="Genomic_DNA"/>
</dbReference>
<sequence length="220" mass="23708">MKLSPSLIFTLIVSLILLFVLIGGLTGGAIDFKALESLMANLRDSNQAVFIVIAIFVMASFLGAPQWALITACVVGFGPVMGGIYAWVATLFSATSNYGVARLIGRNRLTKITGPRINKVLERVERNGVLWSFVVRLVPTGPFILVNLAAGISSIKYRSFLLGTALGIIPKILVMALIAKGIFAGLDKNVISLAFIALALIAIGLTFWMQSRIRNRDKVV</sequence>
<evidence type="ECO:0000256" key="6">
    <source>
        <dbReference type="RuleBase" id="RU366058"/>
    </source>
</evidence>
<protein>
    <recommendedName>
        <fullName evidence="6">TVP38/TMEM64 family membrane protein</fullName>
    </recommendedName>
</protein>
<dbReference type="Pfam" id="PF09335">
    <property type="entry name" value="VTT_dom"/>
    <property type="match status" value="1"/>
</dbReference>
<keyword evidence="9" id="KW-1185">Reference proteome</keyword>
<evidence type="ECO:0000259" key="7">
    <source>
        <dbReference type="Pfam" id="PF09335"/>
    </source>
</evidence>
<feature type="domain" description="VTT" evidence="7">
    <location>
        <begin position="65"/>
        <end position="178"/>
    </location>
</feature>
<feature type="transmembrane region" description="Helical" evidence="6">
    <location>
        <begin position="45"/>
        <end position="62"/>
    </location>
</feature>
<evidence type="ECO:0000313" key="8">
    <source>
        <dbReference type="EMBL" id="RKQ71669.1"/>
    </source>
</evidence>
<evidence type="ECO:0000256" key="4">
    <source>
        <dbReference type="ARBA" id="ARBA00022989"/>
    </source>
</evidence>
<dbReference type="Proteomes" id="UP000282211">
    <property type="component" value="Unassembled WGS sequence"/>
</dbReference>
<dbReference type="AlphaFoldDB" id="A0A420WL16"/>
<comment type="subcellular location">
    <subcellularLocation>
        <location evidence="1 6">Cell membrane</location>
        <topology evidence="1 6">Multi-pass membrane protein</topology>
    </subcellularLocation>
</comment>
<reference evidence="8 9" key="1">
    <citation type="submission" date="2018-10" db="EMBL/GenBank/DDBJ databases">
        <title>Genomic Encyclopedia of Type Strains, Phase IV (KMG-IV): sequencing the most valuable type-strain genomes for metagenomic binning, comparative biology and taxonomic classification.</title>
        <authorList>
            <person name="Goeker M."/>
        </authorList>
    </citation>
    <scope>NUCLEOTIDE SEQUENCE [LARGE SCALE GENOMIC DNA]</scope>
    <source>
        <strain evidence="8 9">DSM 22008</strain>
    </source>
</reference>
<dbReference type="RefSeq" id="WP_170144888.1">
    <property type="nucleotide sequence ID" value="NZ_RBII01000001.1"/>
</dbReference>